<name>A0A4Y9F2E3_9MICC</name>
<organism evidence="1 2">
    <name type="scientific">Rothia nasimurium</name>
    <dbReference type="NCBI Taxonomy" id="85336"/>
    <lineage>
        <taxon>Bacteria</taxon>
        <taxon>Bacillati</taxon>
        <taxon>Actinomycetota</taxon>
        <taxon>Actinomycetes</taxon>
        <taxon>Micrococcales</taxon>
        <taxon>Micrococcaceae</taxon>
        <taxon>Rothia</taxon>
    </lineage>
</organism>
<feature type="non-terminal residue" evidence="1">
    <location>
        <position position="1"/>
    </location>
</feature>
<sequence length="61" mass="7243">IECMAIGIEHKNKIIAAISISYLIFYSNETFREKNKKILLEEKNKIEKALKIHFNDLEELY</sequence>
<dbReference type="Proteomes" id="UP000297951">
    <property type="component" value="Unassembled WGS sequence"/>
</dbReference>
<proteinExistence type="predicted"/>
<evidence type="ECO:0000313" key="2">
    <source>
        <dbReference type="Proteomes" id="UP000297951"/>
    </source>
</evidence>
<comment type="caution">
    <text evidence="1">The sequence shown here is derived from an EMBL/GenBank/DDBJ whole genome shotgun (WGS) entry which is preliminary data.</text>
</comment>
<gene>
    <name evidence="1" type="ORF">E4U03_12650</name>
</gene>
<evidence type="ECO:0000313" key="1">
    <source>
        <dbReference type="EMBL" id="TFU18651.1"/>
    </source>
</evidence>
<dbReference type="EMBL" id="SPQC01000120">
    <property type="protein sequence ID" value="TFU18651.1"/>
    <property type="molecule type" value="Genomic_DNA"/>
</dbReference>
<accession>A0A4Y9F2E3</accession>
<protein>
    <submittedName>
        <fullName evidence="1">IclR family transcriptional regulator</fullName>
    </submittedName>
</protein>
<dbReference type="AlphaFoldDB" id="A0A4Y9F2E3"/>
<reference evidence="1 2" key="1">
    <citation type="submission" date="2019-03" db="EMBL/GenBank/DDBJ databases">
        <title>Diversity of the mouse oral microbiome.</title>
        <authorList>
            <person name="Joseph S."/>
            <person name="Aduse-Opoku J."/>
            <person name="Curtis M."/>
            <person name="Wade W."/>
            <person name="Hashim A."/>
        </authorList>
    </citation>
    <scope>NUCLEOTIDE SEQUENCE [LARGE SCALE GENOMIC DNA]</scope>
    <source>
        <strain evidence="2">irhom_31</strain>
    </source>
</reference>